<dbReference type="Gene3D" id="3.30.450.40">
    <property type="match status" value="1"/>
</dbReference>
<dbReference type="SMART" id="SM00091">
    <property type="entry name" value="PAS"/>
    <property type="match status" value="1"/>
</dbReference>
<dbReference type="InterPro" id="IPR000014">
    <property type="entry name" value="PAS"/>
</dbReference>
<dbReference type="AlphaFoldDB" id="A0A1F5ENP8"/>
<dbReference type="CDD" id="cd00130">
    <property type="entry name" value="PAS"/>
    <property type="match status" value="1"/>
</dbReference>
<organism evidence="3 4">
    <name type="scientific">Candidatus Campbellbacteria bacterium RIFCSPHIGHO2_12_FULL_35_10</name>
    <dbReference type="NCBI Taxonomy" id="1797578"/>
    <lineage>
        <taxon>Bacteria</taxon>
        <taxon>Candidatus Campbelliibacteriota</taxon>
    </lineage>
</organism>
<reference evidence="3 4" key="1">
    <citation type="journal article" date="2016" name="Nat. Commun.">
        <title>Thousands of microbial genomes shed light on interconnected biogeochemical processes in an aquifer system.</title>
        <authorList>
            <person name="Anantharaman K."/>
            <person name="Brown C.T."/>
            <person name="Hug L.A."/>
            <person name="Sharon I."/>
            <person name="Castelle C.J."/>
            <person name="Probst A.J."/>
            <person name="Thomas B.C."/>
            <person name="Singh A."/>
            <person name="Wilkins M.J."/>
            <person name="Karaoz U."/>
            <person name="Brodie E.L."/>
            <person name="Williams K.H."/>
            <person name="Hubbard S.S."/>
            <person name="Banfield J.F."/>
        </authorList>
    </citation>
    <scope>NUCLEOTIDE SEQUENCE [LARGE SCALE GENOMIC DNA]</scope>
</reference>
<feature type="domain" description="PAS" evidence="2">
    <location>
        <begin position="3"/>
        <end position="51"/>
    </location>
</feature>
<protein>
    <recommendedName>
        <fullName evidence="2">PAS domain-containing protein</fullName>
    </recommendedName>
</protein>
<dbReference type="SUPFAM" id="SSF55785">
    <property type="entry name" value="PYP-like sensor domain (PAS domain)"/>
    <property type="match status" value="1"/>
</dbReference>
<dbReference type="Gene3D" id="3.30.450.20">
    <property type="entry name" value="PAS domain"/>
    <property type="match status" value="1"/>
</dbReference>
<dbReference type="Proteomes" id="UP000185891">
    <property type="component" value="Unassembled WGS sequence"/>
</dbReference>
<evidence type="ECO:0000313" key="4">
    <source>
        <dbReference type="Proteomes" id="UP000185891"/>
    </source>
</evidence>
<name>A0A1F5ENP8_9BACT</name>
<dbReference type="InterPro" id="IPR003018">
    <property type="entry name" value="GAF"/>
</dbReference>
<dbReference type="Pfam" id="PF01590">
    <property type="entry name" value="GAF"/>
    <property type="match status" value="1"/>
</dbReference>
<comment type="caution">
    <text evidence="3">The sequence shown here is derived from an EMBL/GenBank/DDBJ whole genome shotgun (WGS) entry which is preliminary data.</text>
</comment>
<keyword evidence="1" id="KW-0175">Coiled coil</keyword>
<sequence>MEDINIYKKIFEMSPEAIVLLDTKGNVIEVNGRLYDWLGYKPEEVINKNIISLPYLPVHSKAEAIKNLGLRVLGKEVKPYQLDFIDKNNKNRTGLITATLIKDSLGKIIYDLILISDITNDENCKLKIKKDLDQQELISLVAIKLNSEKDFDLALNEAVEIIGKHINVSRVYIFEDSKDSNYTSNTHEWNNIGVKSQKENLQNIDYKIIPSWKELVYGNGVLVNENTEKLPSDLKKILSQKEIKSILVFPLRKDEKPFGFIGFDETRKARNWTMFEIELLRTLSNIIASAYAKEEYEKALKEKIDELEKMNRLMVGRELKMAELKNQIKDGANQ</sequence>
<proteinExistence type="predicted"/>
<dbReference type="SUPFAM" id="SSF55781">
    <property type="entry name" value="GAF domain-like"/>
    <property type="match status" value="1"/>
</dbReference>
<dbReference type="Pfam" id="PF13426">
    <property type="entry name" value="PAS_9"/>
    <property type="match status" value="1"/>
</dbReference>
<dbReference type="InterPro" id="IPR029016">
    <property type="entry name" value="GAF-like_dom_sf"/>
</dbReference>
<dbReference type="SMART" id="SM00065">
    <property type="entry name" value="GAF"/>
    <property type="match status" value="1"/>
</dbReference>
<dbReference type="NCBIfam" id="TIGR00229">
    <property type="entry name" value="sensory_box"/>
    <property type="match status" value="1"/>
</dbReference>
<dbReference type="InterPro" id="IPR035965">
    <property type="entry name" value="PAS-like_dom_sf"/>
</dbReference>
<dbReference type="PROSITE" id="PS50112">
    <property type="entry name" value="PAS"/>
    <property type="match status" value="1"/>
</dbReference>
<feature type="coiled-coil region" evidence="1">
    <location>
        <begin position="293"/>
        <end position="327"/>
    </location>
</feature>
<gene>
    <name evidence="3" type="ORF">A3E89_01200</name>
</gene>
<evidence type="ECO:0000256" key="1">
    <source>
        <dbReference type="SAM" id="Coils"/>
    </source>
</evidence>
<dbReference type="EMBL" id="MFAA01000017">
    <property type="protein sequence ID" value="OGD69029.1"/>
    <property type="molecule type" value="Genomic_DNA"/>
</dbReference>
<accession>A0A1F5ENP8</accession>
<evidence type="ECO:0000259" key="2">
    <source>
        <dbReference type="PROSITE" id="PS50112"/>
    </source>
</evidence>
<evidence type="ECO:0000313" key="3">
    <source>
        <dbReference type="EMBL" id="OGD69029.1"/>
    </source>
</evidence>